<dbReference type="Pfam" id="PF01433">
    <property type="entry name" value="Peptidase_M1"/>
    <property type="match status" value="1"/>
</dbReference>
<dbReference type="GO" id="GO:0006508">
    <property type="term" value="P:proteolysis"/>
    <property type="evidence" value="ECO:0007669"/>
    <property type="project" value="UniProtKB-UniRule"/>
</dbReference>
<dbReference type="EMBL" id="JAGGJB010000001">
    <property type="protein sequence ID" value="MDN7123699.1"/>
    <property type="molecule type" value="Genomic_DNA"/>
</dbReference>
<keyword evidence="9 18" id="KW-0378">Hydrolase</keyword>
<dbReference type="Gene3D" id="1.10.390.10">
    <property type="entry name" value="Neutral Protease Domain 2"/>
    <property type="match status" value="1"/>
</dbReference>
<evidence type="ECO:0000256" key="13">
    <source>
        <dbReference type="NCBIfam" id="TIGR02414"/>
    </source>
</evidence>
<keyword evidence="7" id="KW-0645">Protease</keyword>
<dbReference type="FunFam" id="1.10.390.10:FF:000002">
    <property type="entry name" value="Aminopeptidase N"/>
    <property type="match status" value="1"/>
</dbReference>
<evidence type="ECO:0000256" key="4">
    <source>
        <dbReference type="ARBA" id="ARBA00012564"/>
    </source>
</evidence>
<evidence type="ECO:0000256" key="11">
    <source>
        <dbReference type="ARBA" id="ARBA00023049"/>
    </source>
</evidence>
<sequence>MSKKLAKFRSDYRAPAFSITTVHLDIDLDERATQVRSQLHLERKNSGPLELDGEQLKLTSIKIDGKVLPPQNYEVTDKQLIVHELPDSFEMELVTEIDPSSNSALEGLYKSGGAFCTQCEAEGFRRITYYLDRPDVLAVFTTKISADRELYPYLLSNGNLESSGELDGGRHYATWHDPHPKPAYLFALVAGNFDRLEDHYQTSEGRDVRLEIFVDKGNLSRAEYAMAALKRSMQWDEERFDLAYDLDRYMIVAVDFFNMGAMENKGLNIFNSKYVLADQMTATDWDFVHVESVIGHEYFHNWTGNRITCRDWFQLSLKEGLTVFRDQEFSSDLGSRAVHRIDAVRVIRSFQFNEDASPMAHPIRPDKVVEMNNFYTVTVYNKGAEVIRMLHTLLGEQGFQRGMRLYRERHDGQAVTCEDFVAAMEAANDFDLTQFRRWYSQAGTPEVRIAQHYDAQQQQLTLNFQQLTPATPGQEEKFPLVIPLLFSAYDEKGSRIQLTAKDEVVKHESGSQLYTLTETTSSLTFSNVEQEPIIAWLENFSAPVKLQTPLTTVDLELLLGHAEQEVTRWEAAQQVYLKALQEAVDTNQAAQLSESQYTALKKALHAPLDDALKALIFTLPSAEELLEYYTEDAPLDAIELAVTSLAKTVADELSDDFAECFAKLDSQPDDLSGKAMAARALRQRCLYFLALAQPQQYSDEVAEQACQQGNMTLQQGALEIAVQHQLPCVEQVLATFAEQWQDTPLVMDKWFAAQANALHDTTVERVTQLIEHPKFSLRNPNRVYALLANFSRNSLRFHQQDGAGYKLLQSIITQLNTLNPQVASRLITPFMQWRRFDTRRQQMMKECLLQLQQLPDLAPDLDEKIANALQQ</sequence>
<evidence type="ECO:0000313" key="19">
    <source>
        <dbReference type="EMBL" id="MDN7128577.1"/>
    </source>
</evidence>
<dbReference type="PRINTS" id="PR00756">
    <property type="entry name" value="ALADIPTASE"/>
</dbReference>
<proteinExistence type="inferred from homology"/>
<dbReference type="SUPFAM" id="SSF55486">
    <property type="entry name" value="Metalloproteases ('zincins'), catalytic domain"/>
    <property type="match status" value="1"/>
</dbReference>
<dbReference type="InterPro" id="IPR012779">
    <property type="entry name" value="Peptidase_M1_pepN"/>
</dbReference>
<dbReference type="AlphaFoldDB" id="A0AAW7QXB0"/>
<keyword evidence="20" id="KW-1185">Reference proteome</keyword>
<comment type="caution">
    <text evidence="18">The sequence shown here is derived from an EMBL/GenBank/DDBJ whole genome shotgun (WGS) entry which is preliminary data.</text>
</comment>
<keyword evidence="6 18" id="KW-0031">Aminopeptidase</keyword>
<dbReference type="InterPro" id="IPR024601">
    <property type="entry name" value="Peptidase_M1_pepN_C"/>
</dbReference>
<dbReference type="InterPro" id="IPR042097">
    <property type="entry name" value="Aminopeptidase_N-like_N_sf"/>
</dbReference>
<dbReference type="InterPro" id="IPR037144">
    <property type="entry name" value="Peptidase_M1_pepN_C_sf"/>
</dbReference>
<dbReference type="GO" id="GO:0008237">
    <property type="term" value="F:metallopeptidase activity"/>
    <property type="evidence" value="ECO:0007669"/>
    <property type="project" value="UniProtKB-UniRule"/>
</dbReference>
<evidence type="ECO:0000256" key="10">
    <source>
        <dbReference type="ARBA" id="ARBA00022833"/>
    </source>
</evidence>
<dbReference type="GO" id="GO:0008270">
    <property type="term" value="F:zinc ion binding"/>
    <property type="evidence" value="ECO:0007669"/>
    <property type="project" value="InterPro"/>
</dbReference>
<evidence type="ECO:0000259" key="14">
    <source>
        <dbReference type="Pfam" id="PF01433"/>
    </source>
</evidence>
<dbReference type="EMBL" id="JAGGJC010000001">
    <property type="protein sequence ID" value="MDN7128577.1"/>
    <property type="molecule type" value="Genomic_DNA"/>
</dbReference>
<evidence type="ECO:0000256" key="2">
    <source>
        <dbReference type="ARBA" id="ARBA00001947"/>
    </source>
</evidence>
<evidence type="ECO:0000256" key="7">
    <source>
        <dbReference type="ARBA" id="ARBA00022670"/>
    </source>
</evidence>
<dbReference type="SUPFAM" id="SSF63737">
    <property type="entry name" value="Leukotriene A4 hydrolase N-terminal domain"/>
    <property type="match status" value="1"/>
</dbReference>
<dbReference type="InterPro" id="IPR045357">
    <property type="entry name" value="Aminopeptidase_N-like_N"/>
</dbReference>
<evidence type="ECO:0000256" key="6">
    <source>
        <dbReference type="ARBA" id="ARBA00022438"/>
    </source>
</evidence>
<dbReference type="Pfam" id="PF17900">
    <property type="entry name" value="Peptidase_M1_N"/>
    <property type="match status" value="1"/>
</dbReference>
<feature type="domain" description="Peptidase M1 membrane alanine aminopeptidase" evidence="14">
    <location>
        <begin position="224"/>
        <end position="438"/>
    </location>
</feature>
<dbReference type="FunFam" id="2.60.40.1730:FF:000005">
    <property type="entry name" value="Aminopeptidase N"/>
    <property type="match status" value="1"/>
</dbReference>
<dbReference type="Pfam" id="PF11940">
    <property type="entry name" value="DUF3458"/>
    <property type="match status" value="1"/>
</dbReference>
<evidence type="ECO:0000259" key="17">
    <source>
        <dbReference type="Pfam" id="PF17900"/>
    </source>
</evidence>
<dbReference type="PANTHER" id="PTHR46322:SF1">
    <property type="entry name" value="PUROMYCIN-SENSITIVE AMINOPEPTIDASE"/>
    <property type="match status" value="1"/>
</dbReference>
<keyword evidence="8" id="KW-0479">Metal-binding</keyword>
<protein>
    <recommendedName>
        <fullName evidence="5 13">Aminopeptidase N</fullName>
        <ecNumber evidence="4 13">3.4.11.2</ecNumber>
    </recommendedName>
</protein>
<dbReference type="CDD" id="cd09600">
    <property type="entry name" value="M1_APN"/>
    <property type="match status" value="1"/>
</dbReference>
<dbReference type="Gene3D" id="2.60.40.1840">
    <property type="match status" value="1"/>
</dbReference>
<comment type="cofactor">
    <cofactor evidence="2">
        <name>Zn(2+)</name>
        <dbReference type="ChEBI" id="CHEBI:29105"/>
    </cofactor>
</comment>
<name>A0AAW7QXB0_9GAMM</name>
<comment type="catalytic activity">
    <reaction evidence="1">
        <text>Release of an N-terminal amino acid, Xaa-|-Yaa- from a peptide, amide or arylamide. Xaa is preferably Ala, but may be most amino acids including Pro (slow action). When a terminal hydrophobic residue is followed by a prolyl residue, the two may be released as an intact Xaa-Pro dipeptide.</text>
        <dbReference type="EC" id="3.4.11.2"/>
    </reaction>
</comment>
<accession>A0AAW7QXB0</accession>
<evidence type="ECO:0000256" key="1">
    <source>
        <dbReference type="ARBA" id="ARBA00000098"/>
    </source>
</evidence>
<dbReference type="InterPro" id="IPR035414">
    <property type="entry name" value="Peptidase_M1_pepN_Ig-like"/>
</dbReference>
<evidence type="ECO:0000313" key="21">
    <source>
        <dbReference type="Proteomes" id="UP001169492"/>
    </source>
</evidence>
<dbReference type="Gene3D" id="3.30.2010.30">
    <property type="match status" value="1"/>
</dbReference>
<evidence type="ECO:0000256" key="9">
    <source>
        <dbReference type="ARBA" id="ARBA00022801"/>
    </source>
</evidence>
<dbReference type="RefSeq" id="WP_301773939.1">
    <property type="nucleotide sequence ID" value="NZ_JAGGJB010000001.1"/>
</dbReference>
<dbReference type="InterPro" id="IPR027268">
    <property type="entry name" value="Peptidase_M4/M1_CTD_sf"/>
</dbReference>
<feature type="domain" description="Aminopeptidase N-like N-terminal" evidence="17">
    <location>
        <begin position="22"/>
        <end position="185"/>
    </location>
</feature>
<dbReference type="Proteomes" id="UP001169491">
    <property type="component" value="Unassembled WGS sequence"/>
</dbReference>
<evidence type="ECO:0000256" key="12">
    <source>
        <dbReference type="ARBA" id="ARBA00059739"/>
    </source>
</evidence>
<evidence type="ECO:0000259" key="15">
    <source>
        <dbReference type="Pfam" id="PF11940"/>
    </source>
</evidence>
<evidence type="ECO:0000256" key="5">
    <source>
        <dbReference type="ARBA" id="ARBA00015611"/>
    </source>
</evidence>
<evidence type="ECO:0000256" key="8">
    <source>
        <dbReference type="ARBA" id="ARBA00022723"/>
    </source>
</evidence>
<evidence type="ECO:0000313" key="18">
    <source>
        <dbReference type="EMBL" id="MDN7123699.1"/>
    </source>
</evidence>
<dbReference type="InterPro" id="IPR014782">
    <property type="entry name" value="Peptidase_M1_dom"/>
</dbReference>
<comment type="similarity">
    <text evidence="3">Belongs to the peptidase M1 family.</text>
</comment>
<evidence type="ECO:0000313" key="20">
    <source>
        <dbReference type="Proteomes" id="UP001169491"/>
    </source>
</evidence>
<feature type="domain" description="Peptidase M1 alanyl aminopeptidase C-terminal" evidence="16">
    <location>
        <begin position="554"/>
        <end position="869"/>
    </location>
</feature>
<keyword evidence="10" id="KW-0862">Zinc</keyword>
<dbReference type="EC" id="3.4.11.2" evidence="4 13"/>
<evidence type="ECO:0000256" key="3">
    <source>
        <dbReference type="ARBA" id="ARBA00010136"/>
    </source>
</evidence>
<reference evidence="20 21" key="1">
    <citation type="submission" date="2021-03" db="EMBL/GenBank/DDBJ databases">
        <title>Pseudidiomarina terrestris, a new bacterium isolated from saline soil.</title>
        <authorList>
            <person name="Galisteo C."/>
            <person name="De La Haba R."/>
            <person name="Sanchez-Porro C."/>
            <person name="Ventosa A."/>
        </authorList>
    </citation>
    <scope>NUCLEOTIDE SEQUENCE [LARGE SCALE GENOMIC DNA]</scope>
    <source>
        <strain evidence="18 21">1APP75-32.1</strain>
        <strain evidence="20">1APR75-15</strain>
        <strain evidence="19">1ASR75-15</strain>
    </source>
</reference>
<dbReference type="Gene3D" id="1.25.50.10">
    <property type="entry name" value="Peptidase M1, alanyl aminopeptidase, C-terminal domain"/>
    <property type="match status" value="1"/>
</dbReference>
<dbReference type="GO" id="GO:0016285">
    <property type="term" value="F:alanyl aminopeptidase activity"/>
    <property type="evidence" value="ECO:0007669"/>
    <property type="project" value="UniProtKB-EC"/>
</dbReference>
<dbReference type="Pfam" id="PF17432">
    <property type="entry name" value="DUF3458_C"/>
    <property type="match status" value="1"/>
</dbReference>
<gene>
    <name evidence="18" type="primary">pepN</name>
    <name evidence="18" type="ORF">J6I90_02270</name>
    <name evidence="19" type="ORF">J6I92_01640</name>
</gene>
<dbReference type="FunFam" id="3.30.2010.30:FF:000002">
    <property type="entry name" value="Putative aminopeptidase N"/>
    <property type="match status" value="1"/>
</dbReference>
<dbReference type="InterPro" id="IPR038438">
    <property type="entry name" value="PepN_Ig-like_sf"/>
</dbReference>
<dbReference type="NCBIfam" id="TIGR02414">
    <property type="entry name" value="pepN_proteo"/>
    <property type="match status" value="1"/>
</dbReference>
<dbReference type="Gene3D" id="2.60.40.1730">
    <property type="entry name" value="tricorn interacting facor f3 domain"/>
    <property type="match status" value="1"/>
</dbReference>
<feature type="domain" description="Peptidase M1 alanyl aminopeptidase Ig-like fold" evidence="15">
    <location>
        <begin position="443"/>
        <end position="548"/>
    </location>
</feature>
<dbReference type="InterPro" id="IPR001930">
    <property type="entry name" value="Peptidase_M1"/>
</dbReference>
<organism evidence="18 21">
    <name type="scientific">Pseudidiomarina terrestris</name>
    <dbReference type="NCBI Taxonomy" id="2820060"/>
    <lineage>
        <taxon>Bacteria</taxon>
        <taxon>Pseudomonadati</taxon>
        <taxon>Pseudomonadota</taxon>
        <taxon>Gammaproteobacteria</taxon>
        <taxon>Alteromonadales</taxon>
        <taxon>Idiomarinaceae</taxon>
        <taxon>Pseudidiomarina</taxon>
    </lineage>
</organism>
<comment type="function">
    <text evidence="12">Aminopeptidase N is involved in the degradation of intracellular peptides generated by protein breakdown during normal growth as well as in response to nutrient starvation.</text>
</comment>
<dbReference type="PANTHER" id="PTHR46322">
    <property type="entry name" value="PUROMYCIN-SENSITIVE AMINOPEPTIDASE"/>
    <property type="match status" value="1"/>
</dbReference>
<keyword evidence="11" id="KW-0482">Metalloprotease</keyword>
<evidence type="ECO:0000259" key="16">
    <source>
        <dbReference type="Pfam" id="PF17432"/>
    </source>
</evidence>
<dbReference type="Proteomes" id="UP001169492">
    <property type="component" value="Unassembled WGS sequence"/>
</dbReference>